<dbReference type="KEGG" id="uam:UABAM_02107"/>
<evidence type="ECO:0000313" key="2">
    <source>
        <dbReference type="EMBL" id="BBM83753.1"/>
    </source>
</evidence>
<accession>A0A5S9IKW3</accession>
<feature type="transmembrane region" description="Helical" evidence="1">
    <location>
        <begin position="36"/>
        <end position="53"/>
    </location>
</feature>
<feature type="transmembrane region" description="Helical" evidence="1">
    <location>
        <begin position="7"/>
        <end position="30"/>
    </location>
</feature>
<feature type="transmembrane region" description="Helical" evidence="1">
    <location>
        <begin position="65"/>
        <end position="86"/>
    </location>
</feature>
<dbReference type="EMBL" id="AP019860">
    <property type="protein sequence ID" value="BBM83753.1"/>
    <property type="molecule type" value="Genomic_DNA"/>
</dbReference>
<evidence type="ECO:0000256" key="1">
    <source>
        <dbReference type="SAM" id="Phobius"/>
    </source>
</evidence>
<feature type="transmembrane region" description="Helical" evidence="1">
    <location>
        <begin position="92"/>
        <end position="112"/>
    </location>
</feature>
<keyword evidence="1" id="KW-0472">Membrane</keyword>
<organism evidence="2 3">
    <name type="scientific">Uabimicrobium amorphum</name>
    <dbReference type="NCBI Taxonomy" id="2596890"/>
    <lineage>
        <taxon>Bacteria</taxon>
        <taxon>Pseudomonadati</taxon>
        <taxon>Planctomycetota</taxon>
        <taxon>Candidatus Uabimicrobiia</taxon>
        <taxon>Candidatus Uabimicrobiales</taxon>
        <taxon>Candidatus Uabimicrobiaceae</taxon>
        <taxon>Candidatus Uabimicrobium</taxon>
    </lineage>
</organism>
<proteinExistence type="predicted"/>
<keyword evidence="1" id="KW-1133">Transmembrane helix</keyword>
<dbReference type="AlphaFoldDB" id="A0A5S9IKW3"/>
<evidence type="ECO:0000313" key="3">
    <source>
        <dbReference type="Proteomes" id="UP000326354"/>
    </source>
</evidence>
<sequence length="117" mass="13306">MIQRKNIFLIDGLGALLSAALLGIVLPLFHVGIPTTTLYLLALIAFVFSLYSLRCHFVKSQRNLWLKLIMTANLLYCALTLFLVVYHWSTMTYIGAIYFLGEISIIVILVWIESRVL</sequence>
<keyword evidence="3" id="KW-1185">Reference proteome</keyword>
<keyword evidence="1" id="KW-0812">Transmembrane</keyword>
<name>A0A5S9IKW3_UABAM</name>
<gene>
    <name evidence="2" type="ORF">UABAM_02107</name>
</gene>
<reference evidence="2 3" key="1">
    <citation type="submission" date="2019-08" db="EMBL/GenBank/DDBJ databases">
        <title>Complete genome sequence of Candidatus Uab amorphum.</title>
        <authorList>
            <person name="Shiratori T."/>
            <person name="Suzuki S."/>
            <person name="Kakizawa Y."/>
            <person name="Ishida K."/>
        </authorList>
    </citation>
    <scope>NUCLEOTIDE SEQUENCE [LARGE SCALE GENOMIC DNA]</scope>
    <source>
        <strain evidence="2 3">SRT547</strain>
    </source>
</reference>
<protein>
    <submittedName>
        <fullName evidence="2">Uncharacterized protein</fullName>
    </submittedName>
</protein>
<dbReference type="Proteomes" id="UP000326354">
    <property type="component" value="Chromosome"/>
</dbReference>